<dbReference type="Proteomes" id="UP000000379">
    <property type="component" value="Chromosome"/>
</dbReference>
<keyword evidence="6 7" id="KW-0472">Membrane</keyword>
<dbReference type="RefSeq" id="WP_013177246.1">
    <property type="nucleotide sequence ID" value="NC_014221.1"/>
</dbReference>
<dbReference type="InterPro" id="IPR050833">
    <property type="entry name" value="Poly_Biosynth_Transport"/>
</dbReference>
<evidence type="ECO:0000256" key="4">
    <source>
        <dbReference type="ARBA" id="ARBA00022692"/>
    </source>
</evidence>
<comment type="similarity">
    <text evidence="2">Belongs to the polysaccharide synthase family.</text>
</comment>
<evidence type="ECO:0000313" key="9">
    <source>
        <dbReference type="Proteomes" id="UP000000379"/>
    </source>
</evidence>
<dbReference type="eggNOG" id="COG2244">
    <property type="taxonomic scope" value="Bacteria"/>
</dbReference>
<evidence type="ECO:0000256" key="7">
    <source>
        <dbReference type="SAM" id="Phobius"/>
    </source>
</evidence>
<feature type="transmembrane region" description="Helical" evidence="7">
    <location>
        <begin position="313"/>
        <end position="339"/>
    </location>
</feature>
<reference evidence="8 9" key="2">
    <citation type="journal article" date="2011" name="Stand. Genomic Sci.">
        <title>Complete genome sequence of Truepera radiovictrix type strain (RQ-24).</title>
        <authorList>
            <person name="Ivanova N."/>
            <person name="Rohde C."/>
            <person name="Munk C."/>
            <person name="Nolan M."/>
            <person name="Lucas S."/>
            <person name="Del Rio T.G."/>
            <person name="Tice H."/>
            <person name="Deshpande S."/>
            <person name="Cheng J.F."/>
            <person name="Tapia R."/>
            <person name="Han C."/>
            <person name="Goodwin L."/>
            <person name="Pitluck S."/>
            <person name="Liolios K."/>
            <person name="Mavromatis K."/>
            <person name="Mikhailova N."/>
            <person name="Pati A."/>
            <person name="Chen A."/>
            <person name="Palaniappan K."/>
            <person name="Land M."/>
            <person name="Hauser L."/>
            <person name="Chang Y.J."/>
            <person name="Jeffries C.D."/>
            <person name="Brambilla E."/>
            <person name="Rohde M."/>
            <person name="Goker M."/>
            <person name="Tindall B.J."/>
            <person name="Woyke T."/>
            <person name="Bristow J."/>
            <person name="Eisen J.A."/>
            <person name="Markowitz V."/>
            <person name="Hugenholtz P."/>
            <person name="Kyrpides N.C."/>
            <person name="Klenk H.P."/>
            <person name="Lapidus A."/>
        </authorList>
    </citation>
    <scope>NUCLEOTIDE SEQUENCE [LARGE SCALE GENOMIC DNA]</scope>
    <source>
        <strain evidence="9">DSM 17093 / CIP 108686 / LMG 22925 / RQ-24</strain>
    </source>
</reference>
<keyword evidence="5 7" id="KW-1133">Transmembrane helix</keyword>
<keyword evidence="4 7" id="KW-0812">Transmembrane</keyword>
<reference evidence="9" key="1">
    <citation type="submission" date="2010-05" db="EMBL/GenBank/DDBJ databases">
        <title>The complete genome of Truepera radiovictris DSM 17093.</title>
        <authorList>
            <consortium name="US DOE Joint Genome Institute (JGI-PGF)"/>
            <person name="Lucas S."/>
            <person name="Copeland A."/>
            <person name="Lapidus A."/>
            <person name="Glavina del Rio T."/>
            <person name="Dalin E."/>
            <person name="Tice H."/>
            <person name="Bruce D."/>
            <person name="Goodwin L."/>
            <person name="Pitluck S."/>
            <person name="Kyrpides N."/>
            <person name="Mavromatis K."/>
            <person name="Ovchinnikova G."/>
            <person name="Munk A.C."/>
            <person name="Detter J.C."/>
            <person name="Han C."/>
            <person name="Tapia R."/>
            <person name="Land M."/>
            <person name="Hauser L."/>
            <person name="Markowitz V."/>
            <person name="Cheng J.-F."/>
            <person name="Hugenholtz P."/>
            <person name="Woyke T."/>
            <person name="Wu D."/>
            <person name="Tindall B."/>
            <person name="Pomrenke H.G."/>
            <person name="Brambilla E."/>
            <person name="Klenk H.-P."/>
            <person name="Eisen J.A."/>
        </authorList>
    </citation>
    <scope>NUCLEOTIDE SEQUENCE [LARGE SCALE GENOMIC DNA]</scope>
    <source>
        <strain evidence="9">DSM 17093 / CIP 108686 / LMG 22925 / RQ-24</strain>
    </source>
</reference>
<evidence type="ECO:0000256" key="2">
    <source>
        <dbReference type="ARBA" id="ARBA00007430"/>
    </source>
</evidence>
<feature type="transmembrane region" description="Helical" evidence="7">
    <location>
        <begin position="171"/>
        <end position="190"/>
    </location>
</feature>
<dbReference type="Pfam" id="PF13440">
    <property type="entry name" value="Polysacc_synt_3"/>
    <property type="match status" value="1"/>
</dbReference>
<feature type="transmembrane region" description="Helical" evidence="7">
    <location>
        <begin position="29"/>
        <end position="53"/>
    </location>
</feature>
<feature type="transmembrane region" description="Helical" evidence="7">
    <location>
        <begin position="345"/>
        <end position="363"/>
    </location>
</feature>
<evidence type="ECO:0000256" key="1">
    <source>
        <dbReference type="ARBA" id="ARBA00004651"/>
    </source>
</evidence>
<keyword evidence="3" id="KW-1003">Cell membrane</keyword>
<feature type="transmembrane region" description="Helical" evidence="7">
    <location>
        <begin position="384"/>
        <end position="402"/>
    </location>
</feature>
<protein>
    <submittedName>
        <fullName evidence="8">Polysaccharide biosynthesis protein</fullName>
    </submittedName>
</protein>
<proteinExistence type="inferred from homology"/>
<evidence type="ECO:0000313" key="8">
    <source>
        <dbReference type="EMBL" id="ADI13874.1"/>
    </source>
</evidence>
<organism evidence="8 9">
    <name type="scientific">Truepera radiovictrix (strain DSM 17093 / CIP 108686 / LMG 22925 / RQ-24)</name>
    <dbReference type="NCBI Taxonomy" id="649638"/>
    <lineage>
        <taxon>Bacteria</taxon>
        <taxon>Thermotogati</taxon>
        <taxon>Deinococcota</taxon>
        <taxon>Deinococci</taxon>
        <taxon>Trueperales</taxon>
        <taxon>Trueperaceae</taxon>
        <taxon>Truepera</taxon>
    </lineage>
</organism>
<dbReference type="STRING" id="649638.Trad_0738"/>
<dbReference type="PANTHER" id="PTHR30250">
    <property type="entry name" value="PST FAMILY PREDICTED COLANIC ACID TRANSPORTER"/>
    <property type="match status" value="1"/>
</dbReference>
<dbReference type="PANTHER" id="PTHR30250:SF10">
    <property type="entry name" value="LIPOPOLYSACCHARIDE BIOSYNTHESIS PROTEIN WZXC"/>
    <property type="match status" value="1"/>
</dbReference>
<accession>D7CTL7</accession>
<feature type="transmembrane region" description="Helical" evidence="7">
    <location>
        <begin position="469"/>
        <end position="489"/>
    </location>
</feature>
<feature type="transmembrane region" description="Helical" evidence="7">
    <location>
        <begin position="65"/>
        <end position="88"/>
    </location>
</feature>
<feature type="transmembrane region" description="Helical" evidence="7">
    <location>
        <begin position="440"/>
        <end position="463"/>
    </location>
</feature>
<dbReference type="GO" id="GO:0005886">
    <property type="term" value="C:plasma membrane"/>
    <property type="evidence" value="ECO:0007669"/>
    <property type="project" value="UniProtKB-SubCell"/>
</dbReference>
<dbReference type="EMBL" id="CP002049">
    <property type="protein sequence ID" value="ADI13874.1"/>
    <property type="molecule type" value="Genomic_DNA"/>
</dbReference>
<dbReference type="CDD" id="cd13127">
    <property type="entry name" value="MATE_tuaB_like"/>
    <property type="match status" value="1"/>
</dbReference>
<evidence type="ECO:0000256" key="5">
    <source>
        <dbReference type="ARBA" id="ARBA00022989"/>
    </source>
</evidence>
<dbReference type="HOGENOM" id="CLU_026911_5_0_0"/>
<feature type="transmembrane region" description="Helical" evidence="7">
    <location>
        <begin position="100"/>
        <end position="120"/>
    </location>
</feature>
<gene>
    <name evidence="8" type="ordered locus">Trad_0738</name>
</gene>
<evidence type="ECO:0000256" key="3">
    <source>
        <dbReference type="ARBA" id="ARBA00022475"/>
    </source>
</evidence>
<dbReference type="AlphaFoldDB" id="D7CTL7"/>
<keyword evidence="9" id="KW-1185">Reference proteome</keyword>
<evidence type="ECO:0000256" key="6">
    <source>
        <dbReference type="ARBA" id="ARBA00023136"/>
    </source>
</evidence>
<sequence>MPKPTKFPNVTVVKRPQQAPKKGLTHRTLVGFFWSFSGTGAQAALQFLVLGILSRLITPEEFGLLNIANIITVFAGLFSQIGIGPALIQRSTLTEDHIRSGYTLTLLLSALFTGVAWLLAPTFASVFREIDQHMLASVMRGLSFLFIINGVGLVARSLNHRNLNFRIKARFGVTSYIVGFGIVGVALAFLGFGTWALVWASLTQSAVSSLLFLRATPHAKSFQLKWSALSGLLRFGGGFTLGQVFNRIANTSDNLIVGATMGASATGLYGRAFQLMVLPSTYFGQVLDTVLFTSMAKVQDRPHTLGAVYRRGVVAIALIVLPLSAFMFVMAPEIIRVLFGRQWDAVVPPFRIFAATMLFRTSYKMGDALSRAAGAVFRRALRQFIFSVMVVLGAWFGHYGGITGVATGVSIAIAFNFFSMAQLSLQLTKMTWLELARIHLPALLVSGIVLAEAWVLAAILRPFVLPELITLLAAAGAVGATYCALLWLSPTLFLGRDGMWIIQTLSGYLPYNLRRRFSFQAR</sequence>
<name>D7CTL7_TRURR</name>
<feature type="transmembrane region" description="Helical" evidence="7">
    <location>
        <begin position="140"/>
        <end position="159"/>
    </location>
</feature>
<dbReference type="KEGG" id="tra:Trad_0738"/>
<comment type="subcellular location">
    <subcellularLocation>
        <location evidence="1">Cell membrane</location>
        <topology evidence="1">Multi-pass membrane protein</topology>
    </subcellularLocation>
</comment>